<dbReference type="AlphaFoldDB" id="L0B397"/>
<dbReference type="InterPro" id="IPR006569">
    <property type="entry name" value="CID_dom"/>
</dbReference>
<accession>L0B397</accession>
<dbReference type="GO" id="GO:0003723">
    <property type="term" value="F:RNA binding"/>
    <property type="evidence" value="ECO:0007669"/>
    <property type="project" value="InterPro"/>
</dbReference>
<reference evidence="3 4" key="1">
    <citation type="journal article" date="2012" name="BMC Genomics">
        <title>Comparative genomic analysis and phylogenetic position of Theileria equi.</title>
        <authorList>
            <person name="Kappmeyer L.S."/>
            <person name="Thiagarajan M."/>
            <person name="Herndon D.R."/>
            <person name="Ramsay J.D."/>
            <person name="Caler E."/>
            <person name="Djikeng A."/>
            <person name="Gillespie J.J."/>
            <person name="Lau A.O."/>
            <person name="Roalson E.H."/>
            <person name="Silva J.C."/>
            <person name="Silva M.G."/>
            <person name="Suarez C.E."/>
            <person name="Ueti M.W."/>
            <person name="Nene V.M."/>
            <person name="Mealey R.H."/>
            <person name="Knowles D.P."/>
            <person name="Brayton K.A."/>
        </authorList>
    </citation>
    <scope>NUCLEOTIDE SEQUENCE [LARGE SCALE GENOMIC DNA]</scope>
    <source>
        <strain evidence="3 4">WA</strain>
    </source>
</reference>
<dbReference type="Proteomes" id="UP000031512">
    <property type="component" value="Chromosome 3"/>
</dbReference>
<feature type="domain" description="CID" evidence="2">
    <location>
        <begin position="119"/>
        <end position="178"/>
    </location>
</feature>
<name>L0B397_THEEQ</name>
<evidence type="ECO:0000259" key="1">
    <source>
        <dbReference type="PROSITE" id="PS50128"/>
    </source>
</evidence>
<dbReference type="InterPro" id="IPR035967">
    <property type="entry name" value="SWAP/Surp_sf"/>
</dbReference>
<dbReference type="EMBL" id="CP001670">
    <property type="protein sequence ID" value="AFZ81594.1"/>
    <property type="molecule type" value="Genomic_DNA"/>
</dbReference>
<keyword evidence="4" id="KW-1185">Reference proteome</keyword>
<organism evidence="3 4">
    <name type="scientific">Theileria equi strain WA</name>
    <dbReference type="NCBI Taxonomy" id="1537102"/>
    <lineage>
        <taxon>Eukaryota</taxon>
        <taxon>Sar</taxon>
        <taxon>Alveolata</taxon>
        <taxon>Apicomplexa</taxon>
        <taxon>Aconoidasida</taxon>
        <taxon>Piroplasmida</taxon>
        <taxon>Theileriidae</taxon>
        <taxon>Theileria</taxon>
    </lineage>
</organism>
<dbReference type="VEuPathDB" id="PiroplasmaDB:BEWA_010080"/>
<dbReference type="PANTHER" id="PTHR23140:SF0">
    <property type="entry name" value="U2 SNRNP-ASSOCIATED SURP MOTIF-CONTAINING PROTEIN"/>
    <property type="match status" value="1"/>
</dbReference>
<dbReference type="RefSeq" id="XP_004831260.1">
    <property type="nucleotide sequence ID" value="XM_004831203.1"/>
</dbReference>
<dbReference type="SMART" id="SM00648">
    <property type="entry name" value="SWAP"/>
    <property type="match status" value="1"/>
</dbReference>
<dbReference type="GO" id="GO:0006396">
    <property type="term" value="P:RNA processing"/>
    <property type="evidence" value="ECO:0007669"/>
    <property type="project" value="InterPro"/>
</dbReference>
<dbReference type="SUPFAM" id="SSF109905">
    <property type="entry name" value="Surp module (SWAP domain)"/>
    <property type="match status" value="1"/>
</dbReference>
<dbReference type="OrthoDB" id="377209at2759"/>
<dbReference type="STRING" id="1537102.L0B397"/>
<protein>
    <recommendedName>
        <fullName evidence="5">SURP motif domain-containing protein</fullName>
    </recommendedName>
</protein>
<dbReference type="GO" id="GO:0005634">
    <property type="term" value="C:nucleus"/>
    <property type="evidence" value="ECO:0007669"/>
    <property type="project" value="TreeGrafter"/>
</dbReference>
<evidence type="ECO:0000313" key="3">
    <source>
        <dbReference type="EMBL" id="AFZ81594.1"/>
    </source>
</evidence>
<dbReference type="PROSITE" id="PS50128">
    <property type="entry name" value="SURP"/>
    <property type="match status" value="1"/>
</dbReference>
<evidence type="ECO:0000259" key="2">
    <source>
        <dbReference type="PROSITE" id="PS51391"/>
    </source>
</evidence>
<dbReference type="InterPro" id="IPR000061">
    <property type="entry name" value="Surp"/>
</dbReference>
<feature type="domain" description="SURP motif" evidence="1">
    <location>
        <begin position="3"/>
        <end position="46"/>
    </location>
</feature>
<dbReference type="InterPro" id="IPR051485">
    <property type="entry name" value="SR-CTD_assoc_factor"/>
</dbReference>
<dbReference type="Gene3D" id="1.10.10.790">
    <property type="entry name" value="Surp module"/>
    <property type="match status" value="1"/>
</dbReference>
<dbReference type="eggNOG" id="KOG0151">
    <property type="taxonomic scope" value="Eukaryota"/>
</dbReference>
<dbReference type="PROSITE" id="PS51391">
    <property type="entry name" value="CID"/>
    <property type="match status" value="1"/>
</dbReference>
<evidence type="ECO:0000313" key="4">
    <source>
        <dbReference type="Proteomes" id="UP000031512"/>
    </source>
</evidence>
<gene>
    <name evidence="3" type="ORF">BEWA_010080</name>
</gene>
<sequence length="178" mass="21045">MQIIDMMATYVAEYGQNFEQMIMSRESPNGLFAFLFERFSSDHIYYRWRVYSIIQGDSLDNWEKIPFKIFKSGLMYNPPSNYIKNKKSNRISEMIPHRFNTYSHFKTFSRINQSGYSPLSFDKREKLEFLLKNSSLRRSDICNAMIYIINHSESAYEITDIIISHILEDASDINAKVV</sequence>
<dbReference type="GeneID" id="15806358"/>
<dbReference type="KEGG" id="beq:BEWA_010080"/>
<dbReference type="PANTHER" id="PTHR23140">
    <property type="entry name" value="RNA PROCESSING PROTEIN LD23810P"/>
    <property type="match status" value="1"/>
</dbReference>
<dbReference type="Pfam" id="PF01805">
    <property type="entry name" value="Surp"/>
    <property type="match status" value="1"/>
</dbReference>
<evidence type="ECO:0008006" key="5">
    <source>
        <dbReference type="Google" id="ProtNLM"/>
    </source>
</evidence>
<proteinExistence type="predicted"/>